<dbReference type="Proteomes" id="UP000321393">
    <property type="component" value="Unassembled WGS sequence"/>
</dbReference>
<evidence type="ECO:0000313" key="3">
    <source>
        <dbReference type="Proteomes" id="UP000321393"/>
    </source>
</evidence>
<evidence type="ECO:0000313" key="2">
    <source>
        <dbReference type="EMBL" id="KAA0056489.1"/>
    </source>
</evidence>
<comment type="caution">
    <text evidence="2">The sequence shown here is derived from an EMBL/GenBank/DDBJ whole genome shotgun (WGS) entry which is preliminary data.</text>
</comment>
<gene>
    <name evidence="2" type="ORF">E6C27_scaffold186G002680</name>
</gene>
<dbReference type="PANTHER" id="PTHR35046:SF19">
    <property type="entry name" value="OS08G0315200 PROTEIN"/>
    <property type="match status" value="1"/>
</dbReference>
<name>A0A5A7USJ2_CUCMM</name>
<dbReference type="EMBL" id="SSTE01007511">
    <property type="protein sequence ID" value="KAA0056489.1"/>
    <property type="molecule type" value="Genomic_DNA"/>
</dbReference>
<dbReference type="AlphaFoldDB" id="A0A5A7USJ2"/>
<sequence>MGAIKFKIPKFFEKTDPEKYIQWEKEVENVFTCHNFSDNQNVRFCVSKFKDYAQTWWDKLMSRRRRNLEVPVDSWTMTSQDGEVVTEGKESENEEGKEEIVEVGEASDGSFKEPIVGDVLVTKKALSGQVKEDLVEEQRETLFHT</sequence>
<protein>
    <recommendedName>
        <fullName evidence="4">Retrotransposon gag domain-containing protein</fullName>
    </recommendedName>
</protein>
<evidence type="ECO:0008006" key="4">
    <source>
        <dbReference type="Google" id="ProtNLM"/>
    </source>
</evidence>
<feature type="region of interest" description="Disordered" evidence="1">
    <location>
        <begin position="80"/>
        <end position="108"/>
    </location>
</feature>
<dbReference type="PANTHER" id="PTHR35046">
    <property type="entry name" value="ZINC KNUCKLE (CCHC-TYPE) FAMILY PROTEIN"/>
    <property type="match status" value="1"/>
</dbReference>
<proteinExistence type="predicted"/>
<accession>A0A5A7USJ2</accession>
<dbReference type="OrthoDB" id="1731207at2759"/>
<evidence type="ECO:0000256" key="1">
    <source>
        <dbReference type="SAM" id="MobiDB-lite"/>
    </source>
</evidence>
<reference evidence="2 3" key="1">
    <citation type="submission" date="2019-08" db="EMBL/GenBank/DDBJ databases">
        <title>Draft genome sequences of two oriental melons (Cucumis melo L. var makuwa).</title>
        <authorList>
            <person name="Kwon S.-Y."/>
        </authorList>
    </citation>
    <scope>NUCLEOTIDE SEQUENCE [LARGE SCALE GENOMIC DNA]</scope>
    <source>
        <strain evidence="3">cv. SW 3</strain>
        <tissue evidence="2">Leaf</tissue>
    </source>
</reference>
<organism evidence="2 3">
    <name type="scientific">Cucumis melo var. makuwa</name>
    <name type="common">Oriental melon</name>
    <dbReference type="NCBI Taxonomy" id="1194695"/>
    <lineage>
        <taxon>Eukaryota</taxon>
        <taxon>Viridiplantae</taxon>
        <taxon>Streptophyta</taxon>
        <taxon>Embryophyta</taxon>
        <taxon>Tracheophyta</taxon>
        <taxon>Spermatophyta</taxon>
        <taxon>Magnoliopsida</taxon>
        <taxon>eudicotyledons</taxon>
        <taxon>Gunneridae</taxon>
        <taxon>Pentapetalae</taxon>
        <taxon>rosids</taxon>
        <taxon>fabids</taxon>
        <taxon>Cucurbitales</taxon>
        <taxon>Cucurbitaceae</taxon>
        <taxon>Benincaseae</taxon>
        <taxon>Cucumis</taxon>
    </lineage>
</organism>